<gene>
    <name evidence="2" type="ORF">KQX54_016512</name>
</gene>
<feature type="compositionally biased region" description="Basic and acidic residues" evidence="1">
    <location>
        <begin position="14"/>
        <end position="27"/>
    </location>
</feature>
<evidence type="ECO:0000313" key="2">
    <source>
        <dbReference type="EMBL" id="KAH0535452.1"/>
    </source>
</evidence>
<evidence type="ECO:0000313" key="3">
    <source>
        <dbReference type="Proteomes" id="UP000826195"/>
    </source>
</evidence>
<dbReference type="Proteomes" id="UP000826195">
    <property type="component" value="Unassembled WGS sequence"/>
</dbReference>
<reference evidence="2 3" key="1">
    <citation type="journal article" date="2021" name="J. Hered.">
        <title>A chromosome-level genome assembly of the parasitoid wasp, Cotesia glomerata (Hymenoptera: Braconidae).</title>
        <authorList>
            <person name="Pinto B.J."/>
            <person name="Weis J.J."/>
            <person name="Gamble T."/>
            <person name="Ode P.J."/>
            <person name="Paul R."/>
            <person name="Zaspel J.M."/>
        </authorList>
    </citation>
    <scope>NUCLEOTIDE SEQUENCE [LARGE SCALE GENOMIC DNA]</scope>
    <source>
        <strain evidence="2">CgM1</strain>
    </source>
</reference>
<dbReference type="AlphaFoldDB" id="A0AAV7HXQ8"/>
<proteinExistence type="predicted"/>
<feature type="region of interest" description="Disordered" evidence="1">
    <location>
        <begin position="1"/>
        <end position="36"/>
    </location>
</feature>
<dbReference type="EMBL" id="JAHXZJ010002982">
    <property type="protein sequence ID" value="KAH0535452.1"/>
    <property type="molecule type" value="Genomic_DNA"/>
</dbReference>
<accession>A0AAV7HXQ8</accession>
<organism evidence="2 3">
    <name type="scientific">Cotesia glomerata</name>
    <name type="common">Lepidopteran parasitic wasp</name>
    <name type="synonym">Apanteles glomeratus</name>
    <dbReference type="NCBI Taxonomy" id="32391"/>
    <lineage>
        <taxon>Eukaryota</taxon>
        <taxon>Metazoa</taxon>
        <taxon>Ecdysozoa</taxon>
        <taxon>Arthropoda</taxon>
        <taxon>Hexapoda</taxon>
        <taxon>Insecta</taxon>
        <taxon>Pterygota</taxon>
        <taxon>Neoptera</taxon>
        <taxon>Endopterygota</taxon>
        <taxon>Hymenoptera</taxon>
        <taxon>Apocrita</taxon>
        <taxon>Ichneumonoidea</taxon>
        <taxon>Braconidae</taxon>
        <taxon>Microgastrinae</taxon>
        <taxon>Cotesia</taxon>
    </lineage>
</organism>
<keyword evidence="3" id="KW-1185">Reference proteome</keyword>
<comment type="caution">
    <text evidence="2">The sequence shown here is derived from an EMBL/GenBank/DDBJ whole genome shotgun (WGS) entry which is preliminary data.</text>
</comment>
<name>A0AAV7HXQ8_COTGL</name>
<protein>
    <submittedName>
        <fullName evidence="2">Uncharacterized protein</fullName>
    </submittedName>
</protein>
<sequence>MWMLVFDSTLSPATKDRDERDKDKAEVTTDGGPHWQLPETRERALKKRMGWRRITIRRRGPRPDVRLWRLAKITNLDISIILSGQ</sequence>
<evidence type="ECO:0000256" key="1">
    <source>
        <dbReference type="SAM" id="MobiDB-lite"/>
    </source>
</evidence>